<dbReference type="EMBL" id="JAWWNJ010000089">
    <property type="protein sequence ID" value="KAK7000134.1"/>
    <property type="molecule type" value="Genomic_DNA"/>
</dbReference>
<reference evidence="2 3" key="1">
    <citation type="journal article" date="2024" name="J Genomics">
        <title>Draft genome sequencing and assembly of Favolaschia claudopus CIRM-BRFM 2984 isolated from oak limbs.</title>
        <authorList>
            <person name="Navarro D."/>
            <person name="Drula E."/>
            <person name="Chaduli D."/>
            <person name="Cazenave R."/>
            <person name="Ahrendt S."/>
            <person name="Wang J."/>
            <person name="Lipzen A."/>
            <person name="Daum C."/>
            <person name="Barry K."/>
            <person name="Grigoriev I.V."/>
            <person name="Favel A."/>
            <person name="Rosso M.N."/>
            <person name="Martin F."/>
        </authorList>
    </citation>
    <scope>NUCLEOTIDE SEQUENCE [LARGE SCALE GENOMIC DNA]</scope>
    <source>
        <strain evidence="2 3">CIRM-BRFM 2984</strain>
    </source>
</reference>
<evidence type="ECO:0000313" key="3">
    <source>
        <dbReference type="Proteomes" id="UP001362999"/>
    </source>
</evidence>
<accession>A0AAW0A265</accession>
<evidence type="ECO:0000256" key="1">
    <source>
        <dbReference type="SAM" id="MobiDB-lite"/>
    </source>
</evidence>
<dbReference type="Proteomes" id="UP001362999">
    <property type="component" value="Unassembled WGS sequence"/>
</dbReference>
<sequence length="199" mass="21425">MSNDSFSVQSYPQSPPPSLTPRTRKSPLQSRRSTVRLFDPLPTPATHRNIAHDNEASRTPALAAAAASLSSSSSSDPTTLIGRNDSSRTKPACRIHVRNRRGTARCAADLYGVIHVYFAWTNLTSACTHTPHRLVSPPHSLQSSPVIVTQSHPQSHPSTVDRLAWILLSSSPLSGICIRGRFAVHRCGSALEAGRGYGG</sequence>
<feature type="region of interest" description="Disordered" evidence="1">
    <location>
        <begin position="1"/>
        <end position="88"/>
    </location>
</feature>
<gene>
    <name evidence="2" type="ORF">R3P38DRAFT_3219008</name>
</gene>
<keyword evidence="3" id="KW-1185">Reference proteome</keyword>
<feature type="compositionally biased region" description="Low complexity" evidence="1">
    <location>
        <begin position="61"/>
        <end position="75"/>
    </location>
</feature>
<proteinExistence type="predicted"/>
<dbReference type="AlphaFoldDB" id="A0AAW0A265"/>
<protein>
    <submittedName>
        <fullName evidence="2">Uncharacterized protein</fullName>
    </submittedName>
</protein>
<comment type="caution">
    <text evidence="2">The sequence shown here is derived from an EMBL/GenBank/DDBJ whole genome shotgun (WGS) entry which is preliminary data.</text>
</comment>
<name>A0AAW0A265_9AGAR</name>
<evidence type="ECO:0000313" key="2">
    <source>
        <dbReference type="EMBL" id="KAK7000134.1"/>
    </source>
</evidence>
<feature type="compositionally biased region" description="Low complexity" evidence="1">
    <location>
        <begin position="1"/>
        <end position="12"/>
    </location>
</feature>
<organism evidence="2 3">
    <name type="scientific">Favolaschia claudopus</name>
    <dbReference type="NCBI Taxonomy" id="2862362"/>
    <lineage>
        <taxon>Eukaryota</taxon>
        <taxon>Fungi</taxon>
        <taxon>Dikarya</taxon>
        <taxon>Basidiomycota</taxon>
        <taxon>Agaricomycotina</taxon>
        <taxon>Agaricomycetes</taxon>
        <taxon>Agaricomycetidae</taxon>
        <taxon>Agaricales</taxon>
        <taxon>Marasmiineae</taxon>
        <taxon>Mycenaceae</taxon>
        <taxon>Favolaschia</taxon>
    </lineage>
</organism>